<evidence type="ECO:0000313" key="2">
    <source>
        <dbReference type="Proteomes" id="UP000182241"/>
    </source>
</evidence>
<reference evidence="2" key="1">
    <citation type="submission" date="2016-10" db="EMBL/GenBank/DDBJ databases">
        <authorList>
            <person name="Varghese N."/>
            <person name="Submissions S."/>
        </authorList>
    </citation>
    <scope>NUCLEOTIDE SEQUENCE [LARGE SCALE GENOMIC DNA]</scope>
    <source>
        <strain evidence="2">DSM 44234</strain>
    </source>
</reference>
<gene>
    <name evidence="1" type="ORF">SAMN04489793_3286</name>
</gene>
<accession>A0A1H4VQA3</accession>
<organism evidence="1 2">
    <name type="scientific">Tsukamurella tyrosinosolvens</name>
    <dbReference type="NCBI Taxonomy" id="57704"/>
    <lineage>
        <taxon>Bacteria</taxon>
        <taxon>Bacillati</taxon>
        <taxon>Actinomycetota</taxon>
        <taxon>Actinomycetes</taxon>
        <taxon>Mycobacteriales</taxon>
        <taxon>Tsukamurellaceae</taxon>
        <taxon>Tsukamurella</taxon>
    </lineage>
</organism>
<keyword evidence="2" id="KW-1185">Reference proteome</keyword>
<dbReference type="AlphaFoldDB" id="A0A1H4VQA3"/>
<sequence>MSADKPRGHILTVTKDNDYDPECPSFKHSVECLNVDKCGGWIGCDEPHEVDGRSAADGPYGCDNDAPWEGYDELEFHGVLHSWRYEYGWTVPYKRCVVEDNGWICNSAHDIALEHGCGRHEVEHEWDDTDCTLIHVRVLPDGSAS</sequence>
<protein>
    <submittedName>
        <fullName evidence="1">Uncharacterized protein</fullName>
    </submittedName>
</protein>
<dbReference type="OrthoDB" id="4775557at2"/>
<dbReference type="STRING" id="57704.SAMN04489793_3286"/>
<dbReference type="EMBL" id="FNSA01000003">
    <property type="protein sequence ID" value="SEC82601.1"/>
    <property type="molecule type" value="Genomic_DNA"/>
</dbReference>
<dbReference type="RefSeq" id="WP_068742732.1">
    <property type="nucleotide sequence ID" value="NZ_FNSA01000003.1"/>
</dbReference>
<evidence type="ECO:0000313" key="1">
    <source>
        <dbReference type="EMBL" id="SEC82601.1"/>
    </source>
</evidence>
<name>A0A1H4VQA3_TSUTY</name>
<dbReference type="Proteomes" id="UP000182241">
    <property type="component" value="Unassembled WGS sequence"/>
</dbReference>
<proteinExistence type="predicted"/>